<evidence type="ECO:0000259" key="2">
    <source>
        <dbReference type="PROSITE" id="PS50181"/>
    </source>
</evidence>
<feature type="region of interest" description="Disordered" evidence="1">
    <location>
        <begin position="423"/>
        <end position="465"/>
    </location>
</feature>
<dbReference type="InterPro" id="IPR032675">
    <property type="entry name" value="LRR_dom_sf"/>
</dbReference>
<evidence type="ECO:0000256" key="1">
    <source>
        <dbReference type="SAM" id="MobiDB-lite"/>
    </source>
</evidence>
<dbReference type="InterPro" id="IPR001810">
    <property type="entry name" value="F-box_dom"/>
</dbReference>
<evidence type="ECO:0000313" key="3">
    <source>
        <dbReference type="EMBL" id="MBA4658946.1"/>
    </source>
</evidence>
<dbReference type="PROSITE" id="PS50181">
    <property type="entry name" value="FBOX"/>
    <property type="match status" value="1"/>
</dbReference>
<dbReference type="SMART" id="SM00256">
    <property type="entry name" value="FBOX"/>
    <property type="match status" value="1"/>
</dbReference>
<dbReference type="SUPFAM" id="SSF81383">
    <property type="entry name" value="F-box domain"/>
    <property type="match status" value="1"/>
</dbReference>
<dbReference type="Pfam" id="PF24758">
    <property type="entry name" value="LRR_At5g56370"/>
    <property type="match status" value="1"/>
</dbReference>
<dbReference type="Gene3D" id="3.80.10.10">
    <property type="entry name" value="Ribonuclease Inhibitor"/>
    <property type="match status" value="1"/>
</dbReference>
<dbReference type="SUPFAM" id="SSF52047">
    <property type="entry name" value="RNI-like"/>
    <property type="match status" value="1"/>
</dbReference>
<reference evidence="3" key="1">
    <citation type="journal article" date="2013" name="J. Plant Res.">
        <title>Effect of fungi and light on seed germination of three Opuntia species from semiarid lands of central Mexico.</title>
        <authorList>
            <person name="Delgado-Sanchez P."/>
            <person name="Jimenez-Bremont J.F."/>
            <person name="Guerrero-Gonzalez Mde L."/>
            <person name="Flores J."/>
        </authorList>
    </citation>
    <scope>NUCLEOTIDE SEQUENCE</scope>
    <source>
        <tissue evidence="3">Cladode</tissue>
    </source>
</reference>
<dbReference type="PANTHER" id="PTHR31639">
    <property type="entry name" value="F-BOX PROTEIN-LIKE"/>
    <property type="match status" value="1"/>
</dbReference>
<dbReference type="AlphaFoldDB" id="A0A7C9E8L1"/>
<name>A0A7C9E8L1_OPUST</name>
<protein>
    <recommendedName>
        <fullName evidence="2">F-box domain-containing protein</fullName>
    </recommendedName>
</protein>
<proteinExistence type="predicted"/>
<dbReference type="EMBL" id="GISG01202396">
    <property type="protein sequence ID" value="MBA4658946.1"/>
    <property type="molecule type" value="Transcribed_RNA"/>
</dbReference>
<organism evidence="3">
    <name type="scientific">Opuntia streptacantha</name>
    <name type="common">Prickly pear cactus</name>
    <name type="synonym">Opuntia cardona</name>
    <dbReference type="NCBI Taxonomy" id="393608"/>
    <lineage>
        <taxon>Eukaryota</taxon>
        <taxon>Viridiplantae</taxon>
        <taxon>Streptophyta</taxon>
        <taxon>Embryophyta</taxon>
        <taxon>Tracheophyta</taxon>
        <taxon>Spermatophyta</taxon>
        <taxon>Magnoliopsida</taxon>
        <taxon>eudicotyledons</taxon>
        <taxon>Gunneridae</taxon>
        <taxon>Pentapetalae</taxon>
        <taxon>Caryophyllales</taxon>
        <taxon>Cactineae</taxon>
        <taxon>Cactaceae</taxon>
        <taxon>Opuntioideae</taxon>
        <taxon>Opuntia</taxon>
    </lineage>
</organism>
<sequence length="465" mass="51981">MAREEKSKRQKSLDDPADVISDLPRNVIDSIVECLPLRDAARLSVLSRKWRDIWISMPYLTFNAYFFASVLQEKIHVTHEFSGIVSKILFHHKGPILKFSLYVPRLGLRPDVVQWISFLSTSGVKEFNLENQYKMPLQLSSDLFSFVGLEKLKLHFCVFSPLPNLTCFKRLVSLVLYYVKFREGTFEDLINRCPLLEELTLVKCLGIEHVNVNAPDLKHLIVDGTFRSICVKIAGNLVTAGIVLDKLTKICHKTSLRDLIESLAKSNKLEKLCLGGHFCNVLFNDCSIATMFDKLRCLELQSICLDNLDLFSSAVHAVEKCPSLQYLVISVNTSSNLDIQVLDYNPDITLHHLRHARVGISRASSTELKLIEFLLACSPVLEVLSLSFLKHIKGSSQSRMSNQLIRFRRASPKVEVICPDPIISIESSDSGSNSDSSSGSSGSSDASSSSDSDSSESSDSDYIVL</sequence>
<feature type="compositionally biased region" description="Low complexity" evidence="1">
    <location>
        <begin position="427"/>
        <end position="452"/>
    </location>
</feature>
<feature type="domain" description="F-box" evidence="2">
    <location>
        <begin position="17"/>
        <end position="65"/>
    </location>
</feature>
<dbReference type="Pfam" id="PF00646">
    <property type="entry name" value="F-box"/>
    <property type="match status" value="1"/>
</dbReference>
<dbReference type="InterPro" id="IPR036047">
    <property type="entry name" value="F-box-like_dom_sf"/>
</dbReference>
<reference evidence="3" key="2">
    <citation type="submission" date="2020-07" db="EMBL/GenBank/DDBJ databases">
        <authorList>
            <person name="Vera ALvarez R."/>
            <person name="Arias-Moreno D.M."/>
            <person name="Jimenez-Jacinto V."/>
            <person name="Jimenez-Bremont J.F."/>
            <person name="Swaminathan K."/>
            <person name="Moose S.P."/>
            <person name="Guerrero-Gonzalez M.L."/>
            <person name="Marino-Ramirez L."/>
            <person name="Landsman D."/>
            <person name="Rodriguez-Kessler M."/>
            <person name="Delgado-Sanchez P."/>
        </authorList>
    </citation>
    <scope>NUCLEOTIDE SEQUENCE</scope>
    <source>
        <tissue evidence="3">Cladode</tissue>
    </source>
</reference>
<dbReference type="PANTHER" id="PTHR31639:SF237">
    <property type="entry name" value="F-BOX DOMAIN-CONTAINING PROTEIN"/>
    <property type="match status" value="1"/>
</dbReference>
<accession>A0A7C9E8L1</accession>
<dbReference type="InterPro" id="IPR055411">
    <property type="entry name" value="LRR_FXL15/At3g58940/PEG3-like"/>
</dbReference>